<feature type="compositionally biased region" description="Polar residues" evidence="2">
    <location>
        <begin position="1"/>
        <end position="12"/>
    </location>
</feature>
<name>A0AAN8WI51_HALRR</name>
<accession>A0AAN8WI51</accession>
<evidence type="ECO:0000313" key="4">
    <source>
        <dbReference type="Proteomes" id="UP001381693"/>
    </source>
</evidence>
<feature type="non-terminal residue" evidence="3">
    <location>
        <position position="1"/>
    </location>
</feature>
<reference evidence="3 4" key="1">
    <citation type="submission" date="2023-11" db="EMBL/GenBank/DDBJ databases">
        <title>Halocaridina rubra genome assembly.</title>
        <authorList>
            <person name="Smith C."/>
        </authorList>
    </citation>
    <scope>NUCLEOTIDE SEQUENCE [LARGE SCALE GENOMIC DNA]</scope>
    <source>
        <strain evidence="3">EP-1</strain>
        <tissue evidence="3">Whole</tissue>
    </source>
</reference>
<proteinExistence type="predicted"/>
<evidence type="ECO:0000313" key="3">
    <source>
        <dbReference type="EMBL" id="KAK7066496.1"/>
    </source>
</evidence>
<dbReference type="AlphaFoldDB" id="A0AAN8WI51"/>
<evidence type="ECO:0000256" key="2">
    <source>
        <dbReference type="SAM" id="MobiDB-lite"/>
    </source>
</evidence>
<comment type="caution">
    <text evidence="3">The sequence shown here is derived from an EMBL/GenBank/DDBJ whole genome shotgun (WGS) entry which is preliminary data.</text>
</comment>
<sequence>ESSENSNISPSGGQEGEKEPSKPAGGNMENLSREELLSKCRNLLALAQKAKSAKDEATAELKKLKASMKAAETVTAEADALREMVADLTEGKLVYTTKVSTVSAFFIDRQT</sequence>
<feature type="region of interest" description="Disordered" evidence="2">
    <location>
        <begin position="1"/>
        <end position="33"/>
    </location>
</feature>
<feature type="coiled-coil region" evidence="1">
    <location>
        <begin position="40"/>
        <end position="74"/>
    </location>
</feature>
<organism evidence="3 4">
    <name type="scientific">Halocaridina rubra</name>
    <name type="common">Hawaiian red shrimp</name>
    <dbReference type="NCBI Taxonomy" id="373956"/>
    <lineage>
        <taxon>Eukaryota</taxon>
        <taxon>Metazoa</taxon>
        <taxon>Ecdysozoa</taxon>
        <taxon>Arthropoda</taxon>
        <taxon>Crustacea</taxon>
        <taxon>Multicrustacea</taxon>
        <taxon>Malacostraca</taxon>
        <taxon>Eumalacostraca</taxon>
        <taxon>Eucarida</taxon>
        <taxon>Decapoda</taxon>
        <taxon>Pleocyemata</taxon>
        <taxon>Caridea</taxon>
        <taxon>Atyoidea</taxon>
        <taxon>Atyidae</taxon>
        <taxon>Halocaridina</taxon>
    </lineage>
</organism>
<dbReference type="EMBL" id="JAXCGZ010019163">
    <property type="protein sequence ID" value="KAK7066496.1"/>
    <property type="molecule type" value="Genomic_DNA"/>
</dbReference>
<keyword evidence="1" id="KW-0175">Coiled coil</keyword>
<keyword evidence="4" id="KW-1185">Reference proteome</keyword>
<protein>
    <submittedName>
        <fullName evidence="3">Uncharacterized protein</fullName>
    </submittedName>
</protein>
<dbReference type="Proteomes" id="UP001381693">
    <property type="component" value="Unassembled WGS sequence"/>
</dbReference>
<evidence type="ECO:0000256" key="1">
    <source>
        <dbReference type="SAM" id="Coils"/>
    </source>
</evidence>
<gene>
    <name evidence="3" type="ORF">SK128_015282</name>
</gene>